<organism evidence="1 2">
    <name type="scientific">Carpinus fangiana</name>
    <dbReference type="NCBI Taxonomy" id="176857"/>
    <lineage>
        <taxon>Eukaryota</taxon>
        <taxon>Viridiplantae</taxon>
        <taxon>Streptophyta</taxon>
        <taxon>Embryophyta</taxon>
        <taxon>Tracheophyta</taxon>
        <taxon>Spermatophyta</taxon>
        <taxon>Magnoliopsida</taxon>
        <taxon>eudicotyledons</taxon>
        <taxon>Gunneridae</taxon>
        <taxon>Pentapetalae</taxon>
        <taxon>rosids</taxon>
        <taxon>fabids</taxon>
        <taxon>Fagales</taxon>
        <taxon>Betulaceae</taxon>
        <taxon>Carpinus</taxon>
    </lineage>
</organism>
<name>A0A660KUQ3_9ROSI</name>
<dbReference type="AlphaFoldDB" id="A0A660KUQ3"/>
<dbReference type="EMBL" id="CM017324">
    <property type="protein sequence ID" value="KAE8037696.1"/>
    <property type="molecule type" value="Genomic_DNA"/>
</dbReference>
<keyword evidence="2" id="KW-1185">Reference proteome</keyword>
<accession>A0A660KUQ3</accession>
<evidence type="ECO:0000313" key="1">
    <source>
        <dbReference type="EMBL" id="KAE8037696.1"/>
    </source>
</evidence>
<protein>
    <submittedName>
        <fullName evidence="1">Uncharacterized protein</fullName>
    </submittedName>
</protein>
<evidence type="ECO:0000313" key="2">
    <source>
        <dbReference type="Proteomes" id="UP000327013"/>
    </source>
</evidence>
<sequence>MALVVAARVCLAPLLTTTPKHDGACLGLRKRVGLDLTLPVGLLQTELDMHHQVVWP</sequence>
<dbReference type="Proteomes" id="UP000327013">
    <property type="component" value="Chromosome 4"/>
</dbReference>
<gene>
    <name evidence="1" type="ORF">FH972_010263</name>
</gene>
<proteinExistence type="predicted"/>
<reference evidence="1 2" key="1">
    <citation type="submission" date="2019-06" db="EMBL/GenBank/DDBJ databases">
        <title>A chromosomal-level reference genome of Carpinus fangiana (Coryloideae, Betulaceae).</title>
        <authorList>
            <person name="Yang X."/>
            <person name="Wang Z."/>
            <person name="Zhang L."/>
            <person name="Hao G."/>
            <person name="Liu J."/>
            <person name="Yang Y."/>
        </authorList>
    </citation>
    <scope>NUCLEOTIDE SEQUENCE [LARGE SCALE GENOMIC DNA]</scope>
    <source>
        <strain evidence="1">Cfa_2016G</strain>
        <tissue evidence="1">Leaf</tissue>
    </source>
</reference>